<name>A0A8S5PYF0_9CAUD</name>
<accession>A0A8S5PYF0</accession>
<organism evidence="2">
    <name type="scientific">Myoviridae sp. ctgsk7</name>
    <dbReference type="NCBI Taxonomy" id="2825151"/>
    <lineage>
        <taxon>Viruses</taxon>
        <taxon>Duplodnaviria</taxon>
        <taxon>Heunggongvirae</taxon>
        <taxon>Uroviricota</taxon>
        <taxon>Caudoviricetes</taxon>
    </lineage>
</organism>
<reference evidence="2" key="1">
    <citation type="journal article" date="2021" name="Proc. Natl. Acad. Sci. U.S.A.">
        <title>A Catalog of Tens of Thousands of Viruses from Human Metagenomes Reveals Hidden Associations with Chronic Diseases.</title>
        <authorList>
            <person name="Tisza M.J."/>
            <person name="Buck C.B."/>
        </authorList>
    </citation>
    <scope>NUCLEOTIDE SEQUENCE</scope>
    <source>
        <strain evidence="2">Ctgsk7</strain>
    </source>
</reference>
<evidence type="ECO:0000259" key="1">
    <source>
        <dbReference type="Pfam" id="PF04717"/>
    </source>
</evidence>
<dbReference type="SUPFAM" id="SSF69255">
    <property type="entry name" value="gp5 N-terminal domain-like"/>
    <property type="match status" value="1"/>
</dbReference>
<feature type="domain" description="Gp5/Type VI secretion system Vgr protein OB-fold" evidence="1">
    <location>
        <begin position="14"/>
        <end position="84"/>
    </location>
</feature>
<proteinExistence type="predicted"/>
<evidence type="ECO:0000313" key="2">
    <source>
        <dbReference type="EMBL" id="DAE11437.1"/>
    </source>
</evidence>
<protein>
    <submittedName>
        <fullName evidence="2">Baseplate wedge protein</fullName>
    </submittedName>
</protein>
<dbReference type="InterPro" id="IPR006531">
    <property type="entry name" value="Gp5/Vgr_OB"/>
</dbReference>
<dbReference type="EMBL" id="BK015533">
    <property type="protein sequence ID" value="DAE11437.1"/>
    <property type="molecule type" value="Genomic_DNA"/>
</dbReference>
<dbReference type="Pfam" id="PF04717">
    <property type="entry name" value="Phage_base_V"/>
    <property type="match status" value="1"/>
</dbReference>
<dbReference type="Gene3D" id="2.40.50.260">
    <property type="entry name" value="Nucleic acid-binding protein domain"/>
    <property type="match status" value="1"/>
</dbReference>
<sequence>MAIRSKETLSEEFIGTITNNSDPDKCGRCKVRVFNIMDEIPDDMLPWATPIGQNMVFATKGAGAISIPKVGHIVRVRFVNGNIYCPEYWAIQHLDTDLINEIKDDYLGTHVLLYDSSQELSIIFQPNSGIRIYYRGSRFQITPDNMITICHAENTSVIQLQGSVINIFADNEVNVVGNNTVNLKGKVVNINGTESVNISGDSKGEKAVNGIALMTLLESLGTIIDQKISVSPGLASGIVNSSKPSLLNSRINYV</sequence>